<feature type="compositionally biased region" description="Basic residues" evidence="6">
    <location>
        <begin position="23"/>
        <end position="42"/>
    </location>
</feature>
<keyword evidence="3 5" id="KW-0687">Ribonucleoprotein</keyword>
<dbReference type="InterPro" id="IPR000271">
    <property type="entry name" value="Ribosomal_bL34"/>
</dbReference>
<dbReference type="GO" id="GO:0005840">
    <property type="term" value="C:ribosome"/>
    <property type="evidence" value="ECO:0007669"/>
    <property type="project" value="UniProtKB-KW"/>
</dbReference>
<dbReference type="GO" id="GO:0003735">
    <property type="term" value="F:structural constituent of ribosome"/>
    <property type="evidence" value="ECO:0007669"/>
    <property type="project" value="InterPro"/>
</dbReference>
<evidence type="ECO:0000256" key="3">
    <source>
        <dbReference type="ARBA" id="ARBA00023274"/>
    </source>
</evidence>
<dbReference type="FunFam" id="1.10.287.3980:FF:000001">
    <property type="entry name" value="Mitochondrial ribosomal protein L34"/>
    <property type="match status" value="1"/>
</dbReference>
<dbReference type="PANTHER" id="PTHR14503:SF4">
    <property type="entry name" value="LARGE RIBOSOMAL SUBUNIT PROTEIN BL34M"/>
    <property type="match status" value="1"/>
</dbReference>
<dbReference type="Gene3D" id="1.10.287.3980">
    <property type="match status" value="1"/>
</dbReference>
<organism evidence="7">
    <name type="scientific">uncultured Spirochaetaceae bacterium</name>
    <dbReference type="NCBI Taxonomy" id="201186"/>
    <lineage>
        <taxon>Bacteria</taxon>
        <taxon>Pseudomonadati</taxon>
        <taxon>Spirochaetota</taxon>
        <taxon>Spirochaetia</taxon>
        <taxon>Spirochaetales</taxon>
        <taxon>Spirochaetaceae</taxon>
        <taxon>environmental samples</taxon>
    </lineage>
</organism>
<dbReference type="AlphaFoldDB" id="A0A650EP77"/>
<comment type="similarity">
    <text evidence="1 5">Belongs to the bacterial ribosomal protein bL34 family.</text>
</comment>
<dbReference type="NCBIfam" id="TIGR01030">
    <property type="entry name" value="rpmH_bact"/>
    <property type="match status" value="1"/>
</dbReference>
<reference evidence="7" key="1">
    <citation type="journal article" date="2020" name="J. ISSAAS">
        <title>Lactobacilli and other gastrointestinal microbiota of Peromyscus leucopus, reservoir host for agents of Lyme disease and other zoonoses in North America.</title>
        <authorList>
            <person name="Milovic A."/>
            <person name="Bassam K."/>
            <person name="Shao H."/>
            <person name="Chatzistamou I."/>
            <person name="Tufts D.M."/>
            <person name="Diuk-Wasser M."/>
            <person name="Barbour A.G."/>
        </authorList>
    </citation>
    <scope>NUCLEOTIDE SEQUENCE</scope>
    <source>
        <strain evidence="7">LL50</strain>
    </source>
</reference>
<dbReference type="EMBL" id="MN577574">
    <property type="protein sequence ID" value="QGT51503.1"/>
    <property type="molecule type" value="Genomic_DNA"/>
</dbReference>
<evidence type="ECO:0000256" key="4">
    <source>
        <dbReference type="ARBA" id="ARBA00035177"/>
    </source>
</evidence>
<evidence type="ECO:0000313" key="7">
    <source>
        <dbReference type="EMBL" id="QGT51503.1"/>
    </source>
</evidence>
<dbReference type="GO" id="GO:1990904">
    <property type="term" value="C:ribonucleoprotein complex"/>
    <property type="evidence" value="ECO:0007669"/>
    <property type="project" value="UniProtKB-KW"/>
</dbReference>
<gene>
    <name evidence="5 7" type="primary">rpmH</name>
    <name evidence="7" type="ORF">Unknown280_1950</name>
</gene>
<accession>A0A650EP77</accession>
<keyword evidence="2 5" id="KW-0689">Ribosomal protein</keyword>
<evidence type="ECO:0000256" key="2">
    <source>
        <dbReference type="ARBA" id="ARBA00022980"/>
    </source>
</evidence>
<dbReference type="Pfam" id="PF00468">
    <property type="entry name" value="Ribosomal_L34"/>
    <property type="match status" value="1"/>
</dbReference>
<evidence type="ECO:0000256" key="6">
    <source>
        <dbReference type="SAM" id="MobiDB-lite"/>
    </source>
</evidence>
<evidence type="ECO:0000256" key="1">
    <source>
        <dbReference type="ARBA" id="ARBA00010111"/>
    </source>
</evidence>
<evidence type="ECO:0000256" key="5">
    <source>
        <dbReference type="HAMAP-Rule" id="MF_00391"/>
    </source>
</evidence>
<proteinExistence type="inferred from homology"/>
<protein>
    <recommendedName>
        <fullName evidence="4 5">Large ribosomal subunit protein bL34</fullName>
    </recommendedName>
</protein>
<dbReference type="GO" id="GO:0006412">
    <property type="term" value="P:translation"/>
    <property type="evidence" value="ECO:0007669"/>
    <property type="project" value="UniProtKB-UniRule"/>
</dbReference>
<name>A0A650EP77_9SPIO</name>
<dbReference type="PANTHER" id="PTHR14503">
    <property type="entry name" value="MITOCHONDRIAL RIBOSOMAL PROTEIN 34 FAMILY MEMBER"/>
    <property type="match status" value="1"/>
</dbReference>
<sequence length="51" mass="6211">MLRTYQPSRVKRNRKFGFRARMKTKGGRKILSRRRAKGRKKFSVADEHKKY</sequence>
<dbReference type="HAMAP" id="MF_00391">
    <property type="entry name" value="Ribosomal_bL34"/>
    <property type="match status" value="1"/>
</dbReference>
<feature type="region of interest" description="Disordered" evidence="6">
    <location>
        <begin position="23"/>
        <end position="51"/>
    </location>
</feature>